<dbReference type="InterPro" id="IPR011332">
    <property type="entry name" value="Ribosomal_zn-bd"/>
</dbReference>
<evidence type="ECO:0000256" key="3">
    <source>
        <dbReference type="ARBA" id="ARBA00022946"/>
    </source>
</evidence>
<organism evidence="8 9">
    <name type="scientific">Arxiozyma heterogenica</name>
    <dbReference type="NCBI Taxonomy" id="278026"/>
    <lineage>
        <taxon>Eukaryota</taxon>
        <taxon>Fungi</taxon>
        <taxon>Dikarya</taxon>
        <taxon>Ascomycota</taxon>
        <taxon>Saccharomycotina</taxon>
        <taxon>Saccharomycetes</taxon>
        <taxon>Saccharomycetales</taxon>
        <taxon>Saccharomycetaceae</taxon>
        <taxon>Arxiozyma</taxon>
    </lineage>
</organism>
<dbReference type="PANTHER" id="PTHR21026">
    <property type="entry name" value="39S RIBOSOMAL PROTEIN L32, MITOCHONDRIAL"/>
    <property type="match status" value="1"/>
</dbReference>
<evidence type="ECO:0000256" key="6">
    <source>
        <dbReference type="ARBA" id="ARBA00023274"/>
    </source>
</evidence>
<dbReference type="EMBL" id="JAWIZZ010000047">
    <property type="protein sequence ID" value="KAK5779343.1"/>
    <property type="molecule type" value="Genomic_DNA"/>
</dbReference>
<keyword evidence="5" id="KW-0496">Mitochondrion</keyword>
<evidence type="ECO:0000313" key="8">
    <source>
        <dbReference type="EMBL" id="KAK5779343.1"/>
    </source>
</evidence>
<keyword evidence="6" id="KW-0687">Ribonucleoprotein</keyword>
<proteinExistence type="inferred from homology"/>
<dbReference type="GO" id="GO:0006412">
    <property type="term" value="P:translation"/>
    <property type="evidence" value="ECO:0007669"/>
    <property type="project" value="InterPro"/>
</dbReference>
<dbReference type="SUPFAM" id="SSF57829">
    <property type="entry name" value="Zn-binding ribosomal proteins"/>
    <property type="match status" value="1"/>
</dbReference>
<keyword evidence="9" id="KW-1185">Reference proteome</keyword>
<dbReference type="AlphaFoldDB" id="A0AAN7WM58"/>
<dbReference type="NCBIfam" id="TIGR01031">
    <property type="entry name" value="rpmF_bact"/>
    <property type="match status" value="1"/>
</dbReference>
<sequence>MLSVIRSNLLRVNVVTVPSILSQWLQGILLAAPKKKTSHMKKRSRMLGGSHSMKNAQPWNNLNKCPSCGHYKRAHTLCMYCVGQIRYIWKNHLLGESKQVEKPVLDEIDRRIIYPERCDTPYMRKLKDKDSYLEKRKRTLPVEETK</sequence>
<dbReference type="Pfam" id="PF01783">
    <property type="entry name" value="Ribosomal_L32p"/>
    <property type="match status" value="1"/>
</dbReference>
<dbReference type="GO" id="GO:0005762">
    <property type="term" value="C:mitochondrial large ribosomal subunit"/>
    <property type="evidence" value="ECO:0007669"/>
    <property type="project" value="TreeGrafter"/>
</dbReference>
<evidence type="ECO:0000256" key="5">
    <source>
        <dbReference type="ARBA" id="ARBA00023128"/>
    </source>
</evidence>
<dbReference type="PANTHER" id="PTHR21026:SF2">
    <property type="entry name" value="LARGE RIBOSOMAL SUBUNIT PROTEIN BL32M"/>
    <property type="match status" value="1"/>
</dbReference>
<evidence type="ECO:0000256" key="2">
    <source>
        <dbReference type="ARBA" id="ARBA00008560"/>
    </source>
</evidence>
<keyword evidence="3" id="KW-0809">Transit peptide</keyword>
<reference evidence="9" key="1">
    <citation type="submission" date="2023-07" db="EMBL/GenBank/DDBJ databases">
        <title>A draft genome of Kazachstania heterogenica Y-27499.</title>
        <authorList>
            <person name="Donic C."/>
            <person name="Kralova J.S."/>
            <person name="Fidel L."/>
            <person name="Ben-Dor S."/>
            <person name="Jung S."/>
        </authorList>
    </citation>
    <scope>NUCLEOTIDE SEQUENCE [LARGE SCALE GENOMIC DNA]</scope>
    <source>
        <strain evidence="9">Y27499</strain>
    </source>
</reference>
<evidence type="ECO:0000256" key="4">
    <source>
        <dbReference type="ARBA" id="ARBA00022980"/>
    </source>
</evidence>
<dbReference type="Proteomes" id="UP001306508">
    <property type="component" value="Unassembled WGS sequence"/>
</dbReference>
<name>A0AAN7WM58_9SACH</name>
<dbReference type="InterPro" id="IPR002677">
    <property type="entry name" value="Ribosomal_bL32"/>
</dbReference>
<evidence type="ECO:0000313" key="9">
    <source>
        <dbReference type="Proteomes" id="UP001306508"/>
    </source>
</evidence>
<accession>A0AAN7WM58</accession>
<protein>
    <recommendedName>
        <fullName evidence="7">Large ribosomal subunit protein bL32m</fullName>
    </recommendedName>
</protein>
<gene>
    <name evidence="8" type="ORF">RI543_003233</name>
</gene>
<evidence type="ECO:0000256" key="1">
    <source>
        <dbReference type="ARBA" id="ARBA00004173"/>
    </source>
</evidence>
<comment type="similarity">
    <text evidence="2">Belongs to the bacterial ribosomal protein bL32 family.</text>
</comment>
<evidence type="ECO:0000256" key="7">
    <source>
        <dbReference type="ARBA" id="ARBA00039935"/>
    </source>
</evidence>
<comment type="subcellular location">
    <subcellularLocation>
        <location evidence="1">Mitochondrion</location>
    </subcellularLocation>
</comment>
<comment type="caution">
    <text evidence="8">The sequence shown here is derived from an EMBL/GenBank/DDBJ whole genome shotgun (WGS) entry which is preliminary data.</text>
</comment>
<keyword evidence="4" id="KW-0689">Ribosomal protein</keyword>
<dbReference type="InterPro" id="IPR051991">
    <property type="entry name" value="Mitoribosomal_protein_bL32"/>
</dbReference>
<dbReference type="GO" id="GO:0003735">
    <property type="term" value="F:structural constituent of ribosome"/>
    <property type="evidence" value="ECO:0007669"/>
    <property type="project" value="InterPro"/>
</dbReference>